<dbReference type="PANTHER" id="PTHR30023:SF0">
    <property type="entry name" value="PENICILLIN-SENSITIVE CARBOXYPEPTIDASE A"/>
    <property type="match status" value="1"/>
</dbReference>
<dbReference type="InterPro" id="IPR000667">
    <property type="entry name" value="Peptidase_S13"/>
</dbReference>
<dbReference type="RefSeq" id="WP_058457807.1">
    <property type="nucleotide sequence ID" value="NZ_CAAAIY010000024.1"/>
</dbReference>
<sequence>MRYSNYLCLFAAFFLSEIGNSQTLSEKIDEIIAQKLPHATVGILIKEAETGKVVYSRNADKLLSPASGIKLLTAAAALYQLKPDYRFITTLSQKDQDYYLHFTGSPSFTVDNLTSLLLNLKKNNTSTIKGNMIIDSSQYQAPYYPSGTSYDDLGWYYAAPDTAVILNENKVAYELISAKELNKPVKINLKKNQPKALTLINEVVTVNKEEEKNHCSLNLEVKTNNTIRLYGCKTQEENPKLIELAIPDPILLVKQVIQNTFNKNSIALKGKIVTGVSPTDTQFVASFQSKTLSKLITHMLQQSDNLYANSLTKKLGYSLTGKGTHKEGAYAIKKILSEHTHLDLSQMEIVDGEGTRYNLVTPEQMVILLNDLYHDKNMKAIFFKALPQAGVSGTLKDRMKKTMLEKKVYAKTGSMHDISSLSGFIINPHDKAFIFSIIINGVNKPLIKAKLLEEKILLALDEYSLEASPT</sequence>
<evidence type="ECO:0000313" key="4">
    <source>
        <dbReference type="Proteomes" id="UP000054695"/>
    </source>
</evidence>
<comment type="similarity">
    <text evidence="1">Belongs to the peptidase S13 family.</text>
</comment>
<dbReference type="GO" id="GO:0000270">
    <property type="term" value="P:peptidoglycan metabolic process"/>
    <property type="evidence" value="ECO:0007669"/>
    <property type="project" value="TreeGrafter"/>
</dbReference>
<dbReference type="PRINTS" id="PR00922">
    <property type="entry name" value="DADACBPTASE3"/>
</dbReference>
<dbReference type="OrthoDB" id="9802627at2"/>
<dbReference type="Gene3D" id="3.50.80.20">
    <property type="entry name" value="D-Ala-D-Ala carboxypeptidase C, peptidase S13"/>
    <property type="match status" value="1"/>
</dbReference>
<dbReference type="PANTHER" id="PTHR30023">
    <property type="entry name" value="D-ALANYL-D-ALANINE CARBOXYPEPTIDASE"/>
    <property type="match status" value="1"/>
</dbReference>
<accession>A0A0W0S405</accession>
<dbReference type="InterPro" id="IPR012338">
    <property type="entry name" value="Beta-lactam/transpept-like"/>
</dbReference>
<gene>
    <name evidence="3" type="ORF">Lboz_0100</name>
</gene>
<keyword evidence="3" id="KW-0645">Protease</keyword>
<dbReference type="STRING" id="447.Lboz_0100"/>
<keyword evidence="2 3" id="KW-0378">Hydrolase</keyword>
<dbReference type="Pfam" id="PF02113">
    <property type="entry name" value="Peptidase_S13"/>
    <property type="match status" value="1"/>
</dbReference>
<proteinExistence type="inferred from homology"/>
<name>A0A0W0S405_LEGBO</name>
<dbReference type="Gene3D" id="3.40.710.10">
    <property type="entry name" value="DD-peptidase/beta-lactamase superfamily"/>
    <property type="match status" value="2"/>
</dbReference>
<evidence type="ECO:0000256" key="2">
    <source>
        <dbReference type="ARBA" id="ARBA00022801"/>
    </source>
</evidence>
<dbReference type="Proteomes" id="UP000054695">
    <property type="component" value="Unassembled WGS sequence"/>
</dbReference>
<dbReference type="SUPFAM" id="SSF56601">
    <property type="entry name" value="beta-lactamase/transpeptidase-like"/>
    <property type="match status" value="1"/>
</dbReference>
<evidence type="ECO:0000313" key="3">
    <source>
        <dbReference type="EMBL" id="KTC77812.1"/>
    </source>
</evidence>
<dbReference type="NCBIfam" id="TIGR00666">
    <property type="entry name" value="PBP4"/>
    <property type="match status" value="1"/>
</dbReference>
<evidence type="ECO:0000256" key="1">
    <source>
        <dbReference type="ARBA" id="ARBA00006096"/>
    </source>
</evidence>
<protein>
    <submittedName>
        <fullName evidence="3">D-Ala-D-Ala carboxypeptidase</fullName>
        <ecNumber evidence="3">3.4.16.4</ecNumber>
    </submittedName>
</protein>
<keyword evidence="3" id="KW-0121">Carboxypeptidase</keyword>
<reference evidence="3 4" key="1">
    <citation type="submission" date="2015-11" db="EMBL/GenBank/DDBJ databases">
        <title>Genomic analysis of 38 Legionella species identifies large and diverse effector repertoires.</title>
        <authorList>
            <person name="Burstein D."/>
            <person name="Amaro F."/>
            <person name="Zusman T."/>
            <person name="Lifshitz Z."/>
            <person name="Cohen O."/>
            <person name="Gilbert J.A."/>
            <person name="Pupko T."/>
            <person name="Shuman H.A."/>
            <person name="Segal G."/>
        </authorList>
    </citation>
    <scope>NUCLEOTIDE SEQUENCE [LARGE SCALE GENOMIC DNA]</scope>
    <source>
        <strain evidence="3 4">WIGA</strain>
    </source>
</reference>
<comment type="caution">
    <text evidence="3">The sequence shown here is derived from an EMBL/GenBank/DDBJ whole genome shotgun (WGS) entry which is preliminary data.</text>
</comment>
<dbReference type="EC" id="3.4.16.4" evidence="3"/>
<dbReference type="GO" id="GO:0009002">
    <property type="term" value="F:serine-type D-Ala-D-Ala carboxypeptidase activity"/>
    <property type="evidence" value="ECO:0007669"/>
    <property type="project" value="UniProtKB-EC"/>
</dbReference>
<keyword evidence="4" id="KW-1185">Reference proteome</keyword>
<dbReference type="EMBL" id="LNXU01000001">
    <property type="protein sequence ID" value="KTC77812.1"/>
    <property type="molecule type" value="Genomic_DNA"/>
</dbReference>
<dbReference type="PATRIC" id="fig|447.4.peg.107"/>
<dbReference type="GO" id="GO:0006508">
    <property type="term" value="P:proteolysis"/>
    <property type="evidence" value="ECO:0007669"/>
    <property type="project" value="InterPro"/>
</dbReference>
<organism evidence="3 4">
    <name type="scientific">Legionella bozemanae</name>
    <name type="common">Fluoribacter bozemanae</name>
    <dbReference type="NCBI Taxonomy" id="447"/>
    <lineage>
        <taxon>Bacteria</taxon>
        <taxon>Pseudomonadati</taxon>
        <taxon>Pseudomonadota</taxon>
        <taxon>Gammaproteobacteria</taxon>
        <taxon>Legionellales</taxon>
        <taxon>Legionellaceae</taxon>
        <taxon>Legionella</taxon>
    </lineage>
</organism>
<dbReference type="AlphaFoldDB" id="A0A0W0S405"/>